<accession>A0A6C0DKZ5</accession>
<dbReference type="EMBL" id="MN739643">
    <property type="protein sequence ID" value="QHT17586.1"/>
    <property type="molecule type" value="Genomic_DNA"/>
</dbReference>
<dbReference type="AlphaFoldDB" id="A0A6C0DKZ5"/>
<name>A0A6C0DKZ5_9ZZZZ</name>
<sequence>MVAVSCFYNIYDKSRVKYIFIKYENYFKVIINSKSIILSNKSVVNNKQLFQIYILSLLCTNDTSTVDIMTIKNKSTELYIPSTICKNIYGIFAEKYLGYNYFTNYSSFVELDENIYRNPLLSIEPKRESGNKKIRKFEKLFYKSLTTNDTPIDLIIEYYNVKTSAEYTIIDKYNYYNKKIMLFMCVNRRLGNDIYKYLKKTCEYP</sequence>
<reference evidence="1" key="1">
    <citation type="journal article" date="2020" name="Nature">
        <title>Giant virus diversity and host interactions through global metagenomics.</title>
        <authorList>
            <person name="Schulz F."/>
            <person name="Roux S."/>
            <person name="Paez-Espino D."/>
            <person name="Jungbluth S."/>
            <person name="Walsh D.A."/>
            <person name="Denef V.J."/>
            <person name="McMahon K.D."/>
            <person name="Konstantinidis K.T."/>
            <person name="Eloe-Fadrosh E.A."/>
            <person name="Kyrpides N.C."/>
            <person name="Woyke T."/>
        </authorList>
    </citation>
    <scope>NUCLEOTIDE SEQUENCE</scope>
    <source>
        <strain evidence="1">GVMAG-M-3300023174-30</strain>
    </source>
</reference>
<organism evidence="1">
    <name type="scientific">viral metagenome</name>
    <dbReference type="NCBI Taxonomy" id="1070528"/>
    <lineage>
        <taxon>unclassified sequences</taxon>
        <taxon>metagenomes</taxon>
        <taxon>organismal metagenomes</taxon>
    </lineage>
</organism>
<proteinExistence type="predicted"/>
<protein>
    <submittedName>
        <fullName evidence="1">Uncharacterized protein</fullName>
    </submittedName>
</protein>
<evidence type="ECO:0000313" key="1">
    <source>
        <dbReference type="EMBL" id="QHT17586.1"/>
    </source>
</evidence>